<evidence type="ECO:0000256" key="1">
    <source>
        <dbReference type="ARBA" id="ARBA00010982"/>
    </source>
</evidence>
<sequence length="392" mass="40561">MAKPVIVSAVRTAIGRSFKGGLANVPAETLAITVLPEAVRRAGIDPTVVDDVILAELNYGGGDLARHAAVACGMETVPGQAVNRHCTGSLTAIANGAAHIVSDMERVIVAGGVQSLSTAPLMKWRVPGKAEMEFVEPWMPPSHPETPDAPTLDMAITVGWNTAKKAGISREEMDAWALRSHQRAIAAIDAGKFLDEIVPIKVQQLDGSVVDFAVDEFPRRGTTLERLAALPVLHPEIEGFSITAGNSSGINDAGAAVTVVGDDFAAAEGLEVMGTVRAWANAAMTPADNGLAAGKVIGKILDRAGLKVSDVALWEINEAFASVPIAACREHGIDEELVNFSGSGCSLGHPISASGARMVTTLLYELRRRGGGIGIAAMCAGGGQGGALVVEV</sequence>
<feature type="domain" description="Thiolase C-terminal" evidence="8">
    <location>
        <begin position="271"/>
        <end position="391"/>
    </location>
</feature>
<dbReference type="Gene3D" id="3.40.47.10">
    <property type="match status" value="2"/>
</dbReference>
<evidence type="ECO:0000313" key="9">
    <source>
        <dbReference type="EMBL" id="MFF3572762.1"/>
    </source>
</evidence>
<dbReference type="Pfam" id="PF02803">
    <property type="entry name" value="Thiolase_C"/>
    <property type="match status" value="1"/>
</dbReference>
<dbReference type="PANTHER" id="PTHR18919">
    <property type="entry name" value="ACETYL-COA C-ACYLTRANSFERASE"/>
    <property type="match status" value="1"/>
</dbReference>
<evidence type="ECO:0000256" key="5">
    <source>
        <dbReference type="ARBA" id="ARBA00040529"/>
    </source>
</evidence>
<gene>
    <name evidence="9" type="ORF">ACFYXQ_33830</name>
</gene>
<dbReference type="NCBIfam" id="TIGR01930">
    <property type="entry name" value="AcCoA-C-Actrans"/>
    <property type="match status" value="1"/>
</dbReference>
<dbReference type="GO" id="GO:0016746">
    <property type="term" value="F:acyltransferase activity"/>
    <property type="evidence" value="ECO:0007669"/>
    <property type="project" value="UniProtKB-KW"/>
</dbReference>
<dbReference type="InterPro" id="IPR020616">
    <property type="entry name" value="Thiolase_N"/>
</dbReference>
<keyword evidence="4 6" id="KW-0012">Acyltransferase</keyword>
<name>A0ABW6S8Z5_9NOCA</name>
<proteinExistence type="inferred from homology"/>
<dbReference type="InterPro" id="IPR002155">
    <property type="entry name" value="Thiolase"/>
</dbReference>
<dbReference type="Proteomes" id="UP001601992">
    <property type="component" value="Unassembled WGS sequence"/>
</dbReference>
<evidence type="ECO:0000256" key="3">
    <source>
        <dbReference type="ARBA" id="ARBA00022679"/>
    </source>
</evidence>
<evidence type="ECO:0000259" key="7">
    <source>
        <dbReference type="Pfam" id="PF00108"/>
    </source>
</evidence>
<dbReference type="EMBL" id="JBIAQY010000015">
    <property type="protein sequence ID" value="MFF3572762.1"/>
    <property type="molecule type" value="Genomic_DNA"/>
</dbReference>
<keyword evidence="3 6" id="KW-0808">Transferase</keyword>
<dbReference type="PANTHER" id="PTHR18919:SF107">
    <property type="entry name" value="ACETYL-COA ACETYLTRANSFERASE, CYTOSOLIC"/>
    <property type="match status" value="1"/>
</dbReference>
<dbReference type="InterPro" id="IPR020610">
    <property type="entry name" value="Thiolase_AS"/>
</dbReference>
<evidence type="ECO:0000256" key="6">
    <source>
        <dbReference type="RuleBase" id="RU003557"/>
    </source>
</evidence>
<organism evidence="9 10">
    <name type="scientific">Nocardia jiangxiensis</name>
    <dbReference type="NCBI Taxonomy" id="282685"/>
    <lineage>
        <taxon>Bacteria</taxon>
        <taxon>Bacillati</taxon>
        <taxon>Actinomycetota</taxon>
        <taxon>Actinomycetes</taxon>
        <taxon>Mycobacteriales</taxon>
        <taxon>Nocardiaceae</taxon>
        <taxon>Nocardia</taxon>
    </lineage>
</organism>
<reference evidence="9 10" key="1">
    <citation type="submission" date="2024-10" db="EMBL/GenBank/DDBJ databases">
        <title>The Natural Products Discovery Center: Release of the First 8490 Sequenced Strains for Exploring Actinobacteria Biosynthetic Diversity.</title>
        <authorList>
            <person name="Kalkreuter E."/>
            <person name="Kautsar S.A."/>
            <person name="Yang D."/>
            <person name="Bader C.D."/>
            <person name="Teijaro C.N."/>
            <person name="Fluegel L."/>
            <person name="Davis C.M."/>
            <person name="Simpson J.R."/>
            <person name="Lauterbach L."/>
            <person name="Steele A.D."/>
            <person name="Gui C."/>
            <person name="Meng S."/>
            <person name="Li G."/>
            <person name="Viehrig K."/>
            <person name="Ye F."/>
            <person name="Su P."/>
            <person name="Kiefer A.F."/>
            <person name="Nichols A."/>
            <person name="Cepeda A.J."/>
            <person name="Yan W."/>
            <person name="Fan B."/>
            <person name="Jiang Y."/>
            <person name="Adhikari A."/>
            <person name="Zheng C.-J."/>
            <person name="Schuster L."/>
            <person name="Cowan T.M."/>
            <person name="Smanski M.J."/>
            <person name="Chevrette M.G."/>
            <person name="De Carvalho L.P.S."/>
            <person name="Shen B."/>
        </authorList>
    </citation>
    <scope>NUCLEOTIDE SEQUENCE [LARGE SCALE GENOMIC DNA]</scope>
    <source>
        <strain evidence="9 10">NPDC002593</strain>
    </source>
</reference>
<comment type="similarity">
    <text evidence="1 6">Belongs to the thiolase-like superfamily. Thiolase family.</text>
</comment>
<evidence type="ECO:0000256" key="2">
    <source>
        <dbReference type="ARBA" id="ARBA00012705"/>
    </source>
</evidence>
<dbReference type="SUPFAM" id="SSF53901">
    <property type="entry name" value="Thiolase-like"/>
    <property type="match status" value="2"/>
</dbReference>
<dbReference type="Pfam" id="PF00108">
    <property type="entry name" value="Thiolase_N"/>
    <property type="match status" value="1"/>
</dbReference>
<dbReference type="InterPro" id="IPR020617">
    <property type="entry name" value="Thiolase_C"/>
</dbReference>
<evidence type="ECO:0000313" key="10">
    <source>
        <dbReference type="Proteomes" id="UP001601992"/>
    </source>
</evidence>
<dbReference type="CDD" id="cd00751">
    <property type="entry name" value="thiolase"/>
    <property type="match status" value="1"/>
</dbReference>
<comment type="caution">
    <text evidence="9">The sequence shown here is derived from an EMBL/GenBank/DDBJ whole genome shotgun (WGS) entry which is preliminary data.</text>
</comment>
<protein>
    <recommendedName>
        <fullName evidence="5">Probable acetyl-CoA acetyltransferase</fullName>
        <ecNumber evidence="2">2.3.1.9</ecNumber>
    </recommendedName>
</protein>
<dbReference type="PIRSF" id="PIRSF000429">
    <property type="entry name" value="Ac-CoA_Ac_transf"/>
    <property type="match status" value="1"/>
</dbReference>
<dbReference type="EC" id="2.3.1.9" evidence="2"/>
<dbReference type="RefSeq" id="WP_040822246.1">
    <property type="nucleotide sequence ID" value="NZ_JBIAQY010000015.1"/>
</dbReference>
<dbReference type="PROSITE" id="PS00099">
    <property type="entry name" value="THIOLASE_3"/>
    <property type="match status" value="1"/>
</dbReference>
<evidence type="ECO:0000256" key="4">
    <source>
        <dbReference type="ARBA" id="ARBA00023315"/>
    </source>
</evidence>
<keyword evidence="10" id="KW-1185">Reference proteome</keyword>
<accession>A0ABW6S8Z5</accession>
<feature type="domain" description="Thiolase N-terminal" evidence="7">
    <location>
        <begin position="5"/>
        <end position="260"/>
    </location>
</feature>
<dbReference type="InterPro" id="IPR016039">
    <property type="entry name" value="Thiolase-like"/>
</dbReference>
<evidence type="ECO:0000259" key="8">
    <source>
        <dbReference type="Pfam" id="PF02803"/>
    </source>
</evidence>